<proteinExistence type="predicted"/>
<dbReference type="Proteomes" id="UP000064189">
    <property type="component" value="Unassembled WGS sequence"/>
</dbReference>
<evidence type="ECO:0000313" key="3">
    <source>
        <dbReference type="Proteomes" id="UP000064189"/>
    </source>
</evidence>
<dbReference type="Gene3D" id="3.40.50.720">
    <property type="entry name" value="NAD(P)-binding Rossmann-like Domain"/>
    <property type="match status" value="1"/>
</dbReference>
<evidence type="ECO:0000259" key="1">
    <source>
        <dbReference type="Pfam" id="PF13460"/>
    </source>
</evidence>
<dbReference type="SUPFAM" id="SSF51735">
    <property type="entry name" value="NAD(P)-binding Rossmann-fold domains"/>
    <property type="match status" value="1"/>
</dbReference>
<sequence>MKIAIIGASGKAGSMILNEARTRGHEVTAVVRDEAKIQDQTVSILVKDIFEIQADDLKQFDVVVNAFGAAPGKEHLHVEAGNILIDALKGAPQTKLIVVGGAGSLFVDEEKTTRVLDTPEFPKEYFATAYNQSKNLERLQQASGIQWTFISPSAFFDPQGTRTGQYELGKDNLLVNSKGESYVSYADFAIAVLDEMETPQHINQRFTVVGEAK</sequence>
<name>A0A109MWY1_9BACI</name>
<dbReference type="EMBL" id="LNNH01000027">
    <property type="protein sequence ID" value="KWW17571.1"/>
    <property type="molecule type" value="Genomic_DNA"/>
</dbReference>
<evidence type="ECO:0000313" key="2">
    <source>
        <dbReference type="EMBL" id="KWW17571.1"/>
    </source>
</evidence>
<reference evidence="2 3" key="1">
    <citation type="submission" date="2015-11" db="EMBL/GenBank/DDBJ databases">
        <title>Genome Sequence of Bacillus simplex strain VanAntwerpen2.</title>
        <authorList>
            <person name="Couger M.B."/>
        </authorList>
    </citation>
    <scope>NUCLEOTIDE SEQUENCE [LARGE SCALE GENOMIC DNA]</scope>
    <source>
        <strain evidence="2 3">VanAntwerpen02</strain>
    </source>
</reference>
<comment type="caution">
    <text evidence="2">The sequence shown here is derived from an EMBL/GenBank/DDBJ whole genome shotgun (WGS) entry which is preliminary data.</text>
</comment>
<gene>
    <name evidence="2" type="ORF">AS888_21345</name>
</gene>
<organism evidence="2 3">
    <name type="scientific">Peribacillus simplex</name>
    <dbReference type="NCBI Taxonomy" id="1478"/>
    <lineage>
        <taxon>Bacteria</taxon>
        <taxon>Bacillati</taxon>
        <taxon>Bacillota</taxon>
        <taxon>Bacilli</taxon>
        <taxon>Bacillales</taxon>
        <taxon>Bacillaceae</taxon>
        <taxon>Peribacillus</taxon>
    </lineage>
</organism>
<feature type="domain" description="NAD(P)-binding" evidence="1">
    <location>
        <begin position="7"/>
        <end position="194"/>
    </location>
</feature>
<dbReference type="InterPro" id="IPR036291">
    <property type="entry name" value="NAD(P)-bd_dom_sf"/>
</dbReference>
<dbReference type="CDD" id="cd05244">
    <property type="entry name" value="BVR-B_like_SDR_a"/>
    <property type="match status" value="1"/>
</dbReference>
<accession>A0A109MWY1</accession>
<dbReference type="AlphaFoldDB" id="A0A109MWY1"/>
<dbReference type="RefSeq" id="WP_061142712.1">
    <property type="nucleotide sequence ID" value="NZ_LNNH01000027.1"/>
</dbReference>
<dbReference type="InterPro" id="IPR016040">
    <property type="entry name" value="NAD(P)-bd_dom"/>
</dbReference>
<dbReference type="PANTHER" id="PTHR43355">
    <property type="entry name" value="FLAVIN REDUCTASE (NADPH)"/>
    <property type="match status" value="1"/>
</dbReference>
<dbReference type="GO" id="GO:0016646">
    <property type="term" value="F:oxidoreductase activity, acting on the CH-NH group of donors, NAD or NADP as acceptor"/>
    <property type="evidence" value="ECO:0007669"/>
    <property type="project" value="TreeGrafter"/>
</dbReference>
<dbReference type="Pfam" id="PF13460">
    <property type="entry name" value="NAD_binding_10"/>
    <property type="match status" value="1"/>
</dbReference>
<protein>
    <recommendedName>
        <fullName evidence="1">NAD(P)-binding domain-containing protein</fullName>
    </recommendedName>
</protein>
<dbReference type="PANTHER" id="PTHR43355:SF2">
    <property type="entry name" value="FLAVIN REDUCTASE (NADPH)"/>
    <property type="match status" value="1"/>
</dbReference>
<keyword evidence="3" id="KW-1185">Reference proteome</keyword>
<dbReference type="InterPro" id="IPR051606">
    <property type="entry name" value="Polyketide_Oxido-like"/>
</dbReference>